<keyword evidence="2" id="KW-1185">Reference proteome</keyword>
<protein>
    <submittedName>
        <fullName evidence="1">Uncharacterized protein</fullName>
    </submittedName>
</protein>
<name>A0AAV4Y3U3_CAEEX</name>
<proteinExistence type="predicted"/>
<dbReference type="Proteomes" id="UP001054945">
    <property type="component" value="Unassembled WGS sequence"/>
</dbReference>
<gene>
    <name evidence="1" type="ORF">CEXT_17841</name>
</gene>
<reference evidence="1 2" key="1">
    <citation type="submission" date="2021-06" db="EMBL/GenBank/DDBJ databases">
        <title>Caerostris extrusa draft genome.</title>
        <authorList>
            <person name="Kono N."/>
            <person name="Arakawa K."/>
        </authorList>
    </citation>
    <scope>NUCLEOTIDE SEQUENCE [LARGE SCALE GENOMIC DNA]</scope>
</reference>
<evidence type="ECO:0000313" key="2">
    <source>
        <dbReference type="Proteomes" id="UP001054945"/>
    </source>
</evidence>
<comment type="caution">
    <text evidence="1">The sequence shown here is derived from an EMBL/GenBank/DDBJ whole genome shotgun (WGS) entry which is preliminary data.</text>
</comment>
<dbReference type="AlphaFoldDB" id="A0AAV4Y3U3"/>
<organism evidence="1 2">
    <name type="scientific">Caerostris extrusa</name>
    <name type="common">Bark spider</name>
    <name type="synonym">Caerostris bankana</name>
    <dbReference type="NCBI Taxonomy" id="172846"/>
    <lineage>
        <taxon>Eukaryota</taxon>
        <taxon>Metazoa</taxon>
        <taxon>Ecdysozoa</taxon>
        <taxon>Arthropoda</taxon>
        <taxon>Chelicerata</taxon>
        <taxon>Arachnida</taxon>
        <taxon>Araneae</taxon>
        <taxon>Araneomorphae</taxon>
        <taxon>Entelegynae</taxon>
        <taxon>Araneoidea</taxon>
        <taxon>Araneidae</taxon>
        <taxon>Caerostris</taxon>
    </lineage>
</organism>
<dbReference type="EMBL" id="BPLR01001385">
    <property type="protein sequence ID" value="GIZ02008.1"/>
    <property type="molecule type" value="Genomic_DNA"/>
</dbReference>
<accession>A0AAV4Y3U3</accession>
<evidence type="ECO:0000313" key="1">
    <source>
        <dbReference type="EMBL" id="GIZ02008.1"/>
    </source>
</evidence>
<sequence length="104" mass="11698">MSRRISNKFGKVARIVRSSLGEYSHSHREYSQDVQSLLVVFEMNVEETGAVVSILVELPLTACANDRARLIKVDLNDLERLIVVERNCPFLICVFGNAGHPLNK</sequence>